<gene>
    <name evidence="3" type="ORF">MOS_634</name>
</gene>
<name>A0AAI8AN68_MESHY</name>
<reference evidence="3 4" key="1">
    <citation type="journal article" date="2013" name="Genome Announc.">
        <title>Complete Genome Sequence of Mycoplasma hyorhinis Strain SK76.</title>
        <authorList>
            <person name="Goodison S."/>
            <person name="Urquidi V."/>
            <person name="Kumar D."/>
            <person name="Reyes L."/>
            <person name="Rosser C.J."/>
        </authorList>
    </citation>
    <scope>NUCLEOTIDE SEQUENCE [LARGE SCALE GENOMIC DNA]</scope>
    <source>
        <strain evidence="3 4">SK76</strain>
    </source>
</reference>
<evidence type="ECO:0000259" key="2">
    <source>
        <dbReference type="Pfam" id="PF07580"/>
    </source>
</evidence>
<dbReference type="EMBL" id="CP003914">
    <property type="protein sequence ID" value="AFX74537.1"/>
    <property type="molecule type" value="Genomic_DNA"/>
</dbReference>
<evidence type="ECO:0000313" key="3">
    <source>
        <dbReference type="EMBL" id="AFX74537.1"/>
    </source>
</evidence>
<feature type="domain" description="Peptidase M26 C-terminal" evidence="2">
    <location>
        <begin position="590"/>
        <end position="852"/>
    </location>
</feature>
<evidence type="ECO:0000256" key="1">
    <source>
        <dbReference type="SAM" id="Coils"/>
    </source>
</evidence>
<feature type="domain" description="Peptidase M26 C-terminal" evidence="2">
    <location>
        <begin position="181"/>
        <end position="493"/>
    </location>
</feature>
<dbReference type="GO" id="GO:0004222">
    <property type="term" value="F:metalloendopeptidase activity"/>
    <property type="evidence" value="ECO:0007669"/>
    <property type="project" value="InterPro"/>
</dbReference>
<dbReference type="GO" id="GO:0005576">
    <property type="term" value="C:extracellular region"/>
    <property type="evidence" value="ECO:0007669"/>
    <property type="project" value="InterPro"/>
</dbReference>
<dbReference type="AlphaFoldDB" id="A0AAI8AN68"/>
<accession>A0AAI8AN68</accession>
<dbReference type="RefSeq" id="WP_015084260.1">
    <property type="nucleotide sequence ID" value="NC_019552.1"/>
</dbReference>
<keyword evidence="1" id="KW-0175">Coiled coil</keyword>
<evidence type="ECO:0000313" key="4">
    <source>
        <dbReference type="Proteomes" id="UP000009399"/>
    </source>
</evidence>
<proteinExistence type="predicted"/>
<feature type="coiled-coil region" evidence="1">
    <location>
        <begin position="26"/>
        <end position="144"/>
    </location>
</feature>
<dbReference type="Proteomes" id="UP000009399">
    <property type="component" value="Chromosome"/>
</dbReference>
<dbReference type="KEGG" id="mhs:MOS_634"/>
<organism evidence="3 4">
    <name type="scientific">Mesomycoplasma hyorhinis SK76</name>
    <dbReference type="NCBI Taxonomy" id="1118964"/>
    <lineage>
        <taxon>Bacteria</taxon>
        <taxon>Bacillati</taxon>
        <taxon>Mycoplasmatota</taxon>
        <taxon>Mycoplasmoidales</taxon>
        <taxon>Metamycoplasmataceae</taxon>
        <taxon>Mesomycoplasma</taxon>
    </lineage>
</organism>
<dbReference type="InterPro" id="IPR011505">
    <property type="entry name" value="Peptidase_M26_C_dom"/>
</dbReference>
<sequence length="855" mass="100054">MYKNKKRSIWLLSSVFTSNSLLITSCASTEAKSEFSEQDKKEIEEKNQQITDLKLQIENIKIKLQNASKQGVNASINDNENEKLKEQIAQLQEQIKILEVQKQNELMKLKNEIDNSANQQRQITKKNEAKINKLNQDKNDLAKKNSDFFQILKNDELYKNFDQVSYSPTLFNDSQSLLSSSKYLLENSFEQEKLKIKEILSPILAQDILINTKSNVTVENYKDKIIKNKSKILLALSYIRKWYDFNIGDFNFRKFILYDNPNLHTENKSILEFLIQIGSKPTVDYEPQNLINFYNDNLKNIIDPNKDFFDFIESKVKDKFQNISVETWFNQQISQFLYQPEIKLFASEKEVISTKTSLWTKLTSDKFKSQFSHLIPTLLTARNQNSGLFVVNTIGAVIFGNQKLYDSLDLGLDRISDNNDLKIKLKKFGDRLEGFFEFYYNLISKNFKDKLFNKLFIFDSLWEGKNSWLSQEKLLDKTKPASYDFFSVIDYWGPSFESNQQNRTLNKSEDVMKLIQPRFLTELGIQNIIKEITNNLKDIIFENHKVRKNVKEQMLDFDFAKYLFDSRFFIGLTSVGPDSEIGKLSYQTINYSNLEDLQKRWKHAMELVYTLENIEADLKLNLTKNSNNSNKTEENKAKLFLKVSTDQNSNNKFSTVEQSEINSITTMEQLVDRDYVSSWGYTPDDNNNSDFDLFTAFYGTADKENGITGTFSMRRISFELLAEFGWEEGIINYLTNKLNKNNDAETIKAIFSAKTYNNLKDFKKAMYKQNKEKQNKLKEVEAKGFTNKYKSEKLNYNTIKKVLSEALEYDLSINITSKNSYNNLKDSYFYVYKRQIFSSYYIATNGFKDSIYKDE</sequence>
<dbReference type="GO" id="GO:0008270">
    <property type="term" value="F:zinc ion binding"/>
    <property type="evidence" value="ECO:0007669"/>
    <property type="project" value="InterPro"/>
</dbReference>
<protein>
    <recommendedName>
        <fullName evidence="2">Peptidase M26 C-terminal domain-containing protein</fullName>
    </recommendedName>
</protein>
<dbReference type="Pfam" id="PF07580">
    <property type="entry name" value="Peptidase_M26_C"/>
    <property type="match status" value="2"/>
</dbReference>
<dbReference type="PROSITE" id="PS51257">
    <property type="entry name" value="PROKAR_LIPOPROTEIN"/>
    <property type="match status" value="1"/>
</dbReference>